<dbReference type="PANTHER" id="PTHR46110:SF3">
    <property type="entry name" value="HOMEOBOX PROTEIN HMX"/>
    <property type="match status" value="1"/>
</dbReference>
<dbReference type="GO" id="GO:0000977">
    <property type="term" value="F:RNA polymerase II transcription regulatory region sequence-specific DNA binding"/>
    <property type="evidence" value="ECO:0007669"/>
    <property type="project" value="TreeGrafter"/>
</dbReference>
<evidence type="ECO:0000313" key="13">
    <source>
        <dbReference type="Proteomes" id="UP000614601"/>
    </source>
</evidence>
<keyword evidence="6 8" id="KW-0539">Nucleus</keyword>
<feature type="region of interest" description="Disordered" evidence="10">
    <location>
        <begin position="1"/>
        <end position="20"/>
    </location>
</feature>
<dbReference type="PROSITE" id="PS00027">
    <property type="entry name" value="HOMEOBOX_1"/>
    <property type="match status" value="1"/>
</dbReference>
<keyword evidence="5" id="KW-0804">Transcription</keyword>
<dbReference type="PROSITE" id="PS50071">
    <property type="entry name" value="HOMEOBOX_2"/>
    <property type="match status" value="1"/>
</dbReference>
<proteinExistence type="inferred from homology"/>
<comment type="subcellular location">
    <subcellularLocation>
        <location evidence="1 8 9">Nucleus</location>
    </subcellularLocation>
</comment>
<feature type="domain" description="Homeobox" evidence="11">
    <location>
        <begin position="151"/>
        <end position="211"/>
    </location>
</feature>
<dbReference type="Gene3D" id="1.10.10.60">
    <property type="entry name" value="Homeodomain-like"/>
    <property type="match status" value="1"/>
</dbReference>
<comment type="caution">
    <text evidence="12">The sequence shown here is derived from an EMBL/GenBank/DDBJ whole genome shotgun (WGS) entry which is preliminary data.</text>
</comment>
<feature type="DNA-binding region" description="Homeobox" evidence="8">
    <location>
        <begin position="153"/>
        <end position="212"/>
    </location>
</feature>
<evidence type="ECO:0000256" key="1">
    <source>
        <dbReference type="ARBA" id="ARBA00004123"/>
    </source>
</evidence>
<dbReference type="SMART" id="SM00389">
    <property type="entry name" value="HOX"/>
    <property type="match status" value="1"/>
</dbReference>
<dbReference type="GO" id="GO:0000981">
    <property type="term" value="F:DNA-binding transcription factor activity, RNA polymerase II-specific"/>
    <property type="evidence" value="ECO:0007669"/>
    <property type="project" value="InterPro"/>
</dbReference>
<feature type="region of interest" description="Disordered" evidence="10">
    <location>
        <begin position="105"/>
        <end position="160"/>
    </location>
</feature>
<dbReference type="InterPro" id="IPR009057">
    <property type="entry name" value="Homeodomain-like_sf"/>
</dbReference>
<dbReference type="InterPro" id="IPR017970">
    <property type="entry name" value="Homeobox_CS"/>
</dbReference>
<dbReference type="InterPro" id="IPR000047">
    <property type="entry name" value="HTH_motif"/>
</dbReference>
<dbReference type="InterPro" id="IPR051300">
    <property type="entry name" value="HMX_Homeobox_TF"/>
</dbReference>
<comment type="similarity">
    <text evidence="7">Belongs to the HMX homeobox family.</text>
</comment>
<dbReference type="Pfam" id="PF00046">
    <property type="entry name" value="Homeodomain"/>
    <property type="match status" value="1"/>
</dbReference>
<organism evidence="12 13">
    <name type="scientific">Bursaphelenchus okinawaensis</name>
    <dbReference type="NCBI Taxonomy" id="465554"/>
    <lineage>
        <taxon>Eukaryota</taxon>
        <taxon>Metazoa</taxon>
        <taxon>Ecdysozoa</taxon>
        <taxon>Nematoda</taxon>
        <taxon>Chromadorea</taxon>
        <taxon>Rhabditida</taxon>
        <taxon>Tylenchina</taxon>
        <taxon>Tylenchomorpha</taxon>
        <taxon>Aphelenchoidea</taxon>
        <taxon>Aphelenchoididae</taxon>
        <taxon>Bursaphelenchus</taxon>
    </lineage>
</organism>
<accession>A0A811KF37</accession>
<reference evidence="12" key="1">
    <citation type="submission" date="2020-09" db="EMBL/GenBank/DDBJ databases">
        <authorList>
            <person name="Kikuchi T."/>
        </authorList>
    </citation>
    <scope>NUCLEOTIDE SEQUENCE</scope>
    <source>
        <strain evidence="12">SH1</strain>
    </source>
</reference>
<keyword evidence="3 8" id="KW-0238">DNA-binding</keyword>
<gene>
    <name evidence="12" type="ORF">BOKJ2_LOCUS5844</name>
</gene>
<dbReference type="Proteomes" id="UP000614601">
    <property type="component" value="Unassembled WGS sequence"/>
</dbReference>
<evidence type="ECO:0000256" key="8">
    <source>
        <dbReference type="PROSITE-ProRule" id="PRU00108"/>
    </source>
</evidence>
<feature type="compositionally biased region" description="Low complexity" evidence="10">
    <location>
        <begin position="108"/>
        <end position="118"/>
    </location>
</feature>
<evidence type="ECO:0000256" key="3">
    <source>
        <dbReference type="ARBA" id="ARBA00023125"/>
    </source>
</evidence>
<dbReference type="AlphaFoldDB" id="A0A811KF37"/>
<dbReference type="EMBL" id="CAJFCW020000003">
    <property type="protein sequence ID" value="CAG9103423.1"/>
    <property type="molecule type" value="Genomic_DNA"/>
</dbReference>
<dbReference type="InterPro" id="IPR020479">
    <property type="entry name" value="HD_metazoa"/>
</dbReference>
<evidence type="ECO:0000313" key="12">
    <source>
        <dbReference type="EMBL" id="CAD5214940.1"/>
    </source>
</evidence>
<keyword evidence="2" id="KW-0805">Transcription regulation</keyword>
<feature type="region of interest" description="Disordered" evidence="10">
    <location>
        <begin position="308"/>
        <end position="337"/>
    </location>
</feature>
<dbReference type="OrthoDB" id="6159439at2759"/>
<name>A0A811KF37_9BILA</name>
<dbReference type="SUPFAM" id="SSF46689">
    <property type="entry name" value="Homeodomain-like"/>
    <property type="match status" value="1"/>
</dbReference>
<dbReference type="GO" id="GO:0005634">
    <property type="term" value="C:nucleus"/>
    <property type="evidence" value="ECO:0007669"/>
    <property type="project" value="UniProtKB-SubCell"/>
</dbReference>
<dbReference type="PRINTS" id="PR00031">
    <property type="entry name" value="HTHREPRESSR"/>
</dbReference>
<evidence type="ECO:0000259" key="11">
    <source>
        <dbReference type="PROSITE" id="PS50071"/>
    </source>
</evidence>
<keyword evidence="13" id="KW-1185">Reference proteome</keyword>
<dbReference type="PRINTS" id="PR00024">
    <property type="entry name" value="HOMEOBOX"/>
</dbReference>
<evidence type="ECO:0000256" key="10">
    <source>
        <dbReference type="SAM" id="MobiDB-lite"/>
    </source>
</evidence>
<feature type="compositionally biased region" description="Basic residues" evidence="10">
    <location>
        <begin position="146"/>
        <end position="157"/>
    </location>
</feature>
<sequence>MEEKIKESPLASPDISPMDSPKLEATVFSVANLLDVKKEPEDKLKTSMVDQLNECLKKLPNQNLEPFMNPFLCGLWTQFGARMIGAGALNPNLLDDPKKLNNVFGHINNASGSSSGNSDPGKLSRESSPVHSDHSSEQNDDDGRHPHLNGIRKKKTRTVFSRSQVSQLEMMFHQHKYLNTPQRSHLAQQLGLTDVQVKIWFQNRRNKWKRTNNGEDINAASQRPQSGAAAILNSLPSMVNNRDEAMRLLLQQQSPFNQTQFLAQQNPLLSALPFFNQLRSLSSDSEDGSNLDVAKLFALQAQNFLNSATSTNQSSSNPSTVSNSVESPSVPSRDWSE</sequence>
<feature type="compositionally biased region" description="Basic and acidic residues" evidence="10">
    <location>
        <begin position="131"/>
        <end position="145"/>
    </location>
</feature>
<evidence type="ECO:0000256" key="5">
    <source>
        <dbReference type="ARBA" id="ARBA00023163"/>
    </source>
</evidence>
<evidence type="ECO:0000256" key="9">
    <source>
        <dbReference type="RuleBase" id="RU000682"/>
    </source>
</evidence>
<evidence type="ECO:0000256" key="4">
    <source>
        <dbReference type="ARBA" id="ARBA00023155"/>
    </source>
</evidence>
<keyword evidence="4 8" id="KW-0371">Homeobox</keyword>
<dbReference type="PANTHER" id="PTHR46110">
    <property type="entry name" value="HOMEOBOX PROTEIN HMX"/>
    <property type="match status" value="1"/>
</dbReference>
<evidence type="ECO:0000256" key="2">
    <source>
        <dbReference type="ARBA" id="ARBA00023015"/>
    </source>
</evidence>
<dbReference type="InterPro" id="IPR001356">
    <property type="entry name" value="HD"/>
</dbReference>
<protein>
    <recommendedName>
        <fullName evidence="11">Homeobox domain-containing protein</fullName>
    </recommendedName>
</protein>
<dbReference type="EMBL" id="CAJFDH010000003">
    <property type="protein sequence ID" value="CAD5214940.1"/>
    <property type="molecule type" value="Genomic_DNA"/>
</dbReference>
<evidence type="ECO:0000256" key="6">
    <source>
        <dbReference type="ARBA" id="ARBA00023242"/>
    </source>
</evidence>
<dbReference type="CDD" id="cd00086">
    <property type="entry name" value="homeodomain"/>
    <property type="match status" value="1"/>
</dbReference>
<dbReference type="Proteomes" id="UP000783686">
    <property type="component" value="Unassembled WGS sequence"/>
</dbReference>
<evidence type="ECO:0000256" key="7">
    <source>
        <dbReference type="ARBA" id="ARBA00038165"/>
    </source>
</evidence>